<dbReference type="InterPro" id="IPR051532">
    <property type="entry name" value="Ester_Hydrolysis_Enzymes"/>
</dbReference>
<proteinExistence type="predicted"/>
<dbReference type="EMBL" id="FOHU01000007">
    <property type="protein sequence ID" value="SET30338.1"/>
    <property type="molecule type" value="Genomic_DNA"/>
</dbReference>
<evidence type="ECO:0000313" key="2">
    <source>
        <dbReference type="EMBL" id="SET30338.1"/>
    </source>
</evidence>
<dbReference type="PANTHER" id="PTHR30383:SF5">
    <property type="entry name" value="SGNH HYDROLASE-TYPE ESTERASE DOMAIN-CONTAINING PROTEIN"/>
    <property type="match status" value="1"/>
</dbReference>
<gene>
    <name evidence="2" type="ORF">SAMN05660297_01995</name>
</gene>
<name>A0A1I0DDF5_9FIRM</name>
<dbReference type="AlphaFoldDB" id="A0A1I0DDF5"/>
<organism evidence="2 3">
    <name type="scientific">Natronincola peptidivorans</name>
    <dbReference type="NCBI Taxonomy" id="426128"/>
    <lineage>
        <taxon>Bacteria</taxon>
        <taxon>Bacillati</taxon>
        <taxon>Bacillota</taxon>
        <taxon>Clostridia</taxon>
        <taxon>Peptostreptococcales</taxon>
        <taxon>Natronincolaceae</taxon>
        <taxon>Natronincola</taxon>
    </lineage>
</organism>
<accession>A0A1I0DDF5</accession>
<reference evidence="2 3" key="1">
    <citation type="submission" date="2016-10" db="EMBL/GenBank/DDBJ databases">
        <authorList>
            <person name="de Groot N.N."/>
        </authorList>
    </citation>
    <scope>NUCLEOTIDE SEQUENCE [LARGE SCALE GENOMIC DNA]</scope>
    <source>
        <strain evidence="2 3">DSM 18979</strain>
    </source>
</reference>
<dbReference type="PANTHER" id="PTHR30383">
    <property type="entry name" value="THIOESTERASE 1/PROTEASE 1/LYSOPHOSPHOLIPASE L1"/>
    <property type="match status" value="1"/>
</dbReference>
<dbReference type="InterPro" id="IPR013830">
    <property type="entry name" value="SGNH_hydro"/>
</dbReference>
<sequence>MKSKLIACFGDSITQGQPGVSYLKYLDKKIYQNHGLGGDTLTGMLNRVKENISKSECNNYILQIGTNDVLLPHLKECSNAWKNKIKVKNKAPIVDLSRYRDEYEKLIEVLHTKHISIISIPCLGENLNSDLNKKVDAYNLVIMNICNNKGIRYINFNSWQKKSIREKENHYFISENPNDVIWDSLLTTYLGLSGWISKKRDLDITVDGVHLNCKGAIGLAKLIMKEKE</sequence>
<evidence type="ECO:0000259" key="1">
    <source>
        <dbReference type="Pfam" id="PF13472"/>
    </source>
</evidence>
<dbReference type="GO" id="GO:0004622">
    <property type="term" value="F:phosphatidylcholine lysophospholipase activity"/>
    <property type="evidence" value="ECO:0007669"/>
    <property type="project" value="TreeGrafter"/>
</dbReference>
<evidence type="ECO:0000313" key="3">
    <source>
        <dbReference type="Proteomes" id="UP000199568"/>
    </source>
</evidence>
<dbReference type="Gene3D" id="3.40.50.1110">
    <property type="entry name" value="SGNH hydrolase"/>
    <property type="match status" value="1"/>
</dbReference>
<dbReference type="InterPro" id="IPR036514">
    <property type="entry name" value="SGNH_hydro_sf"/>
</dbReference>
<dbReference type="SUPFAM" id="SSF52266">
    <property type="entry name" value="SGNH hydrolase"/>
    <property type="match status" value="1"/>
</dbReference>
<dbReference type="STRING" id="426128.SAMN05660297_01995"/>
<keyword evidence="3" id="KW-1185">Reference proteome</keyword>
<feature type="domain" description="SGNH hydrolase-type esterase" evidence="1">
    <location>
        <begin position="8"/>
        <end position="160"/>
    </location>
</feature>
<dbReference type="Pfam" id="PF13472">
    <property type="entry name" value="Lipase_GDSL_2"/>
    <property type="match status" value="1"/>
</dbReference>
<dbReference type="RefSeq" id="WP_170834765.1">
    <property type="nucleotide sequence ID" value="NZ_FOHU01000007.1"/>
</dbReference>
<dbReference type="Proteomes" id="UP000199568">
    <property type="component" value="Unassembled WGS sequence"/>
</dbReference>
<protein>
    <submittedName>
        <fullName evidence="2">Lysophospholipase L1</fullName>
    </submittedName>
</protein>